<feature type="binding site" evidence="13">
    <location>
        <position position="109"/>
    </location>
    <ligand>
        <name>Mg(2+)</name>
        <dbReference type="ChEBI" id="CHEBI:18420"/>
        <label>1</label>
        <note>catalytic</note>
    </ligand>
</feature>
<evidence type="ECO:0000256" key="4">
    <source>
        <dbReference type="ARBA" id="ARBA00022664"/>
    </source>
</evidence>
<dbReference type="Pfam" id="PF04928">
    <property type="entry name" value="PAP_central"/>
    <property type="match status" value="1"/>
</dbReference>
<dbReference type="Gene3D" id="1.10.1410.10">
    <property type="match status" value="1"/>
</dbReference>
<dbReference type="PANTHER" id="PTHR10682">
    <property type="entry name" value="POLY A POLYMERASE"/>
    <property type="match status" value="1"/>
</dbReference>
<evidence type="ECO:0000259" key="15">
    <source>
        <dbReference type="Pfam" id="PF04926"/>
    </source>
</evidence>
<dbReference type="SUPFAM" id="SSF55003">
    <property type="entry name" value="PAP/Archaeal CCA-adding enzyme, C-terminal domain"/>
    <property type="match status" value="1"/>
</dbReference>
<dbReference type="InterPro" id="IPR043519">
    <property type="entry name" value="NT_sf"/>
</dbReference>
<dbReference type="GO" id="GO:0046872">
    <property type="term" value="F:metal ion binding"/>
    <property type="evidence" value="ECO:0007669"/>
    <property type="project" value="UniProtKB-KW"/>
</dbReference>
<dbReference type="InterPro" id="IPR007012">
    <property type="entry name" value="PolA_pol_cen_dom"/>
</dbReference>
<evidence type="ECO:0000256" key="6">
    <source>
        <dbReference type="ARBA" id="ARBA00022723"/>
    </source>
</evidence>
<dbReference type="CDD" id="cd05402">
    <property type="entry name" value="NT_PAP_TUTase"/>
    <property type="match status" value="1"/>
</dbReference>
<dbReference type="GO" id="GO:1990817">
    <property type="term" value="F:poly(A) RNA polymerase activity"/>
    <property type="evidence" value="ECO:0007669"/>
    <property type="project" value="UniProtKB-UniRule"/>
</dbReference>
<comment type="similarity">
    <text evidence="3 11">Belongs to the poly(A) polymerase family.</text>
</comment>
<dbReference type="Gene3D" id="3.30.70.590">
    <property type="entry name" value="Poly(A) polymerase predicted RNA binding domain"/>
    <property type="match status" value="1"/>
</dbReference>
<feature type="region of interest" description="Disordered" evidence="14">
    <location>
        <begin position="1"/>
        <end position="27"/>
    </location>
</feature>
<feature type="binding site" evidence="13">
    <location>
        <position position="107"/>
    </location>
    <ligand>
        <name>Mg(2+)</name>
        <dbReference type="ChEBI" id="CHEBI:18420"/>
        <label>2</label>
        <note>catalytic</note>
    </ligand>
</feature>
<dbReference type="FunFam" id="3.30.460.10:FF:000027">
    <property type="entry name" value="Poly(A) polymerase PAP"/>
    <property type="match status" value="1"/>
</dbReference>
<keyword evidence="6 13" id="KW-0479">Metal-binding</keyword>
<dbReference type="InterPro" id="IPR007010">
    <property type="entry name" value="PolA_pol_RNA-bd_dom"/>
</dbReference>
<dbReference type="InterPro" id="IPR048840">
    <property type="entry name" value="PolA_pol_NTPase"/>
</dbReference>
<feature type="binding site" evidence="13">
    <location>
        <position position="109"/>
    </location>
    <ligand>
        <name>Mg(2+)</name>
        <dbReference type="ChEBI" id="CHEBI:18420"/>
        <label>2</label>
        <note>catalytic</note>
    </ligand>
</feature>
<evidence type="ECO:0000256" key="3">
    <source>
        <dbReference type="ARBA" id="ARBA00010912"/>
    </source>
</evidence>
<accession>A0AAD8LQJ3</accession>
<dbReference type="InterPro" id="IPR011068">
    <property type="entry name" value="NuclTrfase_I-like_C"/>
</dbReference>
<dbReference type="GO" id="GO:0031123">
    <property type="term" value="P:RNA 3'-end processing"/>
    <property type="evidence" value="ECO:0007669"/>
    <property type="project" value="InterPro"/>
</dbReference>
<dbReference type="Proteomes" id="UP001230268">
    <property type="component" value="Unassembled WGS sequence"/>
</dbReference>
<evidence type="ECO:0000256" key="7">
    <source>
        <dbReference type="ARBA" id="ARBA00022741"/>
    </source>
</evidence>
<dbReference type="SUPFAM" id="SSF81301">
    <property type="entry name" value="Nucleotidyltransferase"/>
    <property type="match status" value="1"/>
</dbReference>
<comment type="subcellular location">
    <subcellularLocation>
        <location evidence="2 11">Nucleus</location>
    </subcellularLocation>
</comment>
<evidence type="ECO:0000256" key="9">
    <source>
        <dbReference type="ARBA" id="ARBA00022842"/>
    </source>
</evidence>
<comment type="catalytic activity">
    <reaction evidence="11">
        <text>RNA(n) + ATP = RNA(n)-3'-adenine ribonucleotide + diphosphate</text>
        <dbReference type="Rhea" id="RHEA:11332"/>
        <dbReference type="Rhea" id="RHEA-COMP:14527"/>
        <dbReference type="Rhea" id="RHEA-COMP:17347"/>
        <dbReference type="ChEBI" id="CHEBI:30616"/>
        <dbReference type="ChEBI" id="CHEBI:33019"/>
        <dbReference type="ChEBI" id="CHEBI:140395"/>
        <dbReference type="ChEBI" id="CHEBI:173115"/>
        <dbReference type="EC" id="2.7.7.19"/>
    </reaction>
</comment>
<gene>
    <name evidence="18" type="ORF">BgAZ_500170</name>
</gene>
<dbReference type="FunFam" id="1.10.1410.10:FF:000001">
    <property type="entry name" value="Putative poly(A) polymerase gamma"/>
    <property type="match status" value="1"/>
</dbReference>
<feature type="binding site" evidence="13">
    <location>
        <position position="107"/>
    </location>
    <ligand>
        <name>Mg(2+)</name>
        <dbReference type="ChEBI" id="CHEBI:18420"/>
        <label>1</label>
        <note>catalytic</note>
    </ligand>
</feature>
<comment type="function">
    <text evidence="11">Polymerase that creates the 3'-poly(A) tail of mRNA's.</text>
</comment>
<evidence type="ECO:0000313" key="18">
    <source>
        <dbReference type="EMBL" id="KAK1441685.1"/>
    </source>
</evidence>
<feature type="binding site" evidence="12">
    <location>
        <begin position="94"/>
        <end position="96"/>
    </location>
    <ligand>
        <name>ATP</name>
        <dbReference type="ChEBI" id="CHEBI:30616"/>
    </ligand>
</feature>
<dbReference type="AlphaFoldDB" id="A0AAD8LQJ3"/>
<evidence type="ECO:0000259" key="16">
    <source>
        <dbReference type="Pfam" id="PF04928"/>
    </source>
</evidence>
<evidence type="ECO:0000256" key="2">
    <source>
        <dbReference type="ARBA" id="ARBA00004123"/>
    </source>
</evidence>
<feature type="domain" description="Poly(A) polymerase nucleotidyltransferase" evidence="17">
    <location>
        <begin position="14"/>
        <end position="208"/>
    </location>
</feature>
<feature type="binding site" evidence="12">
    <location>
        <position position="222"/>
    </location>
    <ligand>
        <name>ATP</name>
        <dbReference type="ChEBI" id="CHEBI:30616"/>
    </ligand>
</feature>
<sequence length="511" mass="59098">MADANSENSLDQYGITGPVSRSGPAEGDHEATEEFIRLLKSHNLFETDKGKQRREHVLEALNRLLQQFVKRNAMKTMGIGEEDAAKVSAKLLTFGSYRLGIVAPDSDIDCLCLCPQSVTRESFFGDFYTSLRQIDNITKLHAVPDAYTPVIKLIYDGVDIDLLYASLPAATVPEEIDVLDDEILRNMNEATARSINGCRVAALILANVPNKDHFRTTLRYVKLWANRRGLYTTVMGYMGGVAWAILTARVCQLYPNYLPNQLIQKFFKVYAQWDWKYPVMLCKIKEVPNLPGYMSFKVWDPRNNATHLMPVITPAFPSMNSTHNITVTTKRILNEEFKRANELLKSHKKLPEMTKVWEKVLEHEDMFASHKHFLVIEIMAEDEHVHGKWEGWIGSRMRFLIKRVEIVPDILVRPWPEFFKYKHDEWEYASCVFFAFKCKAQEKTNSKANPLPLTKTFDMRMSIKGFKEIIHSWSEMEAYKDKIAVNIRYVKKSQLPDFVRPQYKRKARDIV</sequence>
<organism evidence="18 19">
    <name type="scientific">Babesia gibsoni</name>
    <dbReference type="NCBI Taxonomy" id="33632"/>
    <lineage>
        <taxon>Eukaryota</taxon>
        <taxon>Sar</taxon>
        <taxon>Alveolata</taxon>
        <taxon>Apicomplexa</taxon>
        <taxon>Aconoidasida</taxon>
        <taxon>Piroplasmida</taxon>
        <taxon>Babesiidae</taxon>
        <taxon>Babesia</taxon>
    </lineage>
</organism>
<feature type="domain" description="Poly(A) polymerase central" evidence="16">
    <location>
        <begin position="213"/>
        <end position="361"/>
    </location>
</feature>
<feature type="binding site" evidence="12">
    <location>
        <position position="161"/>
    </location>
    <ligand>
        <name>ATP</name>
        <dbReference type="ChEBI" id="CHEBI:30616"/>
    </ligand>
</feature>
<keyword evidence="19" id="KW-1185">Reference proteome</keyword>
<feature type="binding site" evidence="12">
    <location>
        <begin position="107"/>
        <end position="109"/>
    </location>
    <ligand>
        <name>ATP</name>
        <dbReference type="ChEBI" id="CHEBI:30616"/>
    </ligand>
</feature>
<evidence type="ECO:0000256" key="8">
    <source>
        <dbReference type="ARBA" id="ARBA00022840"/>
    </source>
</evidence>
<name>A0AAD8LQJ3_BABGI</name>
<evidence type="ECO:0000259" key="17">
    <source>
        <dbReference type="Pfam" id="PF20750"/>
    </source>
</evidence>
<evidence type="ECO:0000256" key="12">
    <source>
        <dbReference type="PIRSR" id="PIRSR018425-1"/>
    </source>
</evidence>
<dbReference type="Gene3D" id="3.30.460.10">
    <property type="entry name" value="Beta Polymerase, domain 2"/>
    <property type="match status" value="1"/>
</dbReference>
<keyword evidence="4 11" id="KW-0507">mRNA processing</keyword>
<dbReference type="PIRSF" id="PIRSF018425">
    <property type="entry name" value="PolyA_polymerase"/>
    <property type="match status" value="1"/>
</dbReference>
<dbReference type="GO" id="GO:0005634">
    <property type="term" value="C:nucleus"/>
    <property type="evidence" value="ECO:0007669"/>
    <property type="project" value="UniProtKB-SubCell"/>
</dbReference>
<dbReference type="GO" id="GO:0006397">
    <property type="term" value="P:mRNA processing"/>
    <property type="evidence" value="ECO:0007669"/>
    <property type="project" value="UniProtKB-KW"/>
</dbReference>
<evidence type="ECO:0000256" key="1">
    <source>
        <dbReference type="ARBA" id="ARBA00001936"/>
    </source>
</evidence>
<proteinExistence type="inferred from homology"/>
<evidence type="ECO:0000256" key="11">
    <source>
        <dbReference type="PIRNR" id="PIRNR018425"/>
    </source>
</evidence>
<feature type="binding site" evidence="12">
    <location>
        <begin position="240"/>
        <end position="241"/>
    </location>
    <ligand>
        <name>ATP</name>
        <dbReference type="ChEBI" id="CHEBI:30616"/>
    </ligand>
</feature>
<dbReference type="GO" id="GO:0005524">
    <property type="term" value="F:ATP binding"/>
    <property type="evidence" value="ECO:0007669"/>
    <property type="project" value="UniProtKB-UniRule"/>
</dbReference>
<feature type="domain" description="Poly(A) polymerase RNA-binding" evidence="15">
    <location>
        <begin position="450"/>
        <end position="506"/>
    </location>
</feature>
<dbReference type="Pfam" id="PF04926">
    <property type="entry name" value="PAP_RNA-bind"/>
    <property type="match status" value="2"/>
</dbReference>
<dbReference type="Pfam" id="PF20750">
    <property type="entry name" value="PAP_NTPase"/>
    <property type="match status" value="1"/>
</dbReference>
<comment type="cofactor">
    <cofactor evidence="1">
        <name>Mn(2+)</name>
        <dbReference type="ChEBI" id="CHEBI:29035"/>
    </cofactor>
</comment>
<feature type="binding site" evidence="12">
    <location>
        <position position="231"/>
    </location>
    <ligand>
        <name>ATP</name>
        <dbReference type="ChEBI" id="CHEBI:30616"/>
    </ligand>
</feature>
<keyword evidence="8 11" id="KW-0067">ATP-binding</keyword>
<feature type="binding site" evidence="13">
    <location>
        <position position="161"/>
    </location>
    <ligand>
        <name>Mg(2+)</name>
        <dbReference type="ChEBI" id="CHEBI:18420"/>
        <label>2</label>
        <note>catalytic</note>
    </ligand>
</feature>
<feature type="domain" description="Poly(A) polymerase RNA-binding" evidence="15">
    <location>
        <begin position="366"/>
        <end position="423"/>
    </location>
</feature>
<keyword evidence="9 13" id="KW-0460">Magnesium</keyword>
<evidence type="ECO:0000256" key="5">
    <source>
        <dbReference type="ARBA" id="ARBA00022679"/>
    </source>
</evidence>
<comment type="cofactor">
    <cofactor evidence="13">
        <name>Mg(2+)</name>
        <dbReference type="ChEBI" id="CHEBI:18420"/>
    </cofactor>
    <text evidence="13">Binds 2 magnesium ions. Also active with manganese.</text>
</comment>
<dbReference type="EC" id="2.7.7.19" evidence="11"/>
<dbReference type="SUPFAM" id="SSF81631">
    <property type="entry name" value="PAP/OAS1 substrate-binding domain"/>
    <property type="match status" value="1"/>
</dbReference>
<evidence type="ECO:0000256" key="13">
    <source>
        <dbReference type="PIRSR" id="PIRSR018425-2"/>
    </source>
</evidence>
<keyword evidence="7 11" id="KW-0547">Nucleotide-binding</keyword>
<evidence type="ECO:0000256" key="14">
    <source>
        <dbReference type="SAM" id="MobiDB-lite"/>
    </source>
</evidence>
<comment type="caution">
    <text evidence="18">The sequence shown here is derived from an EMBL/GenBank/DDBJ whole genome shotgun (WGS) entry which is preliminary data.</text>
</comment>
<evidence type="ECO:0000256" key="10">
    <source>
        <dbReference type="ARBA" id="ARBA00023242"/>
    </source>
</evidence>
<keyword evidence="10 11" id="KW-0539">Nucleus</keyword>
<feature type="compositionally biased region" description="Polar residues" evidence="14">
    <location>
        <begin position="1"/>
        <end position="11"/>
    </location>
</feature>
<dbReference type="GO" id="GO:0003723">
    <property type="term" value="F:RNA binding"/>
    <property type="evidence" value="ECO:0007669"/>
    <property type="project" value="UniProtKB-UniRule"/>
</dbReference>
<reference evidence="18" key="1">
    <citation type="submission" date="2023-08" db="EMBL/GenBank/DDBJ databases">
        <title>Draft sequence of the Babesia gibsoni genome.</title>
        <authorList>
            <person name="Yamagishi J.Y."/>
            <person name="Xuan X.X."/>
        </authorList>
    </citation>
    <scope>NUCLEOTIDE SEQUENCE</scope>
    <source>
        <strain evidence="18">Azabu</strain>
    </source>
</reference>
<protein>
    <recommendedName>
        <fullName evidence="11">Poly(A) polymerase</fullName>
        <ecNumber evidence="11">2.7.7.19</ecNumber>
    </recommendedName>
</protein>
<keyword evidence="5 11" id="KW-0808">Transferase</keyword>
<dbReference type="PANTHER" id="PTHR10682:SF10">
    <property type="entry name" value="POLYNUCLEOTIDE ADENYLYLTRANSFERASE"/>
    <property type="match status" value="1"/>
</dbReference>
<dbReference type="EMBL" id="JAVEPI010000005">
    <property type="protein sequence ID" value="KAK1441685.1"/>
    <property type="molecule type" value="Genomic_DNA"/>
</dbReference>
<dbReference type="InterPro" id="IPR014492">
    <property type="entry name" value="PolyA_polymerase"/>
</dbReference>
<evidence type="ECO:0000313" key="19">
    <source>
        <dbReference type="Proteomes" id="UP001230268"/>
    </source>
</evidence>